<keyword evidence="9" id="KW-0007">Acetylation</keyword>
<evidence type="ECO:0000256" key="10">
    <source>
        <dbReference type="ARBA" id="ARBA00025462"/>
    </source>
</evidence>
<feature type="compositionally biased region" description="Gly residues" evidence="12">
    <location>
        <begin position="159"/>
        <end position="172"/>
    </location>
</feature>
<comment type="subcellular location">
    <subcellularLocation>
        <location evidence="1">Cytoplasm</location>
        <location evidence="1">Perinuclear region</location>
    </subcellularLocation>
</comment>
<dbReference type="Gene3D" id="3.30.70.330">
    <property type="match status" value="1"/>
</dbReference>
<feature type="compositionally biased region" description="Low complexity" evidence="12">
    <location>
        <begin position="215"/>
        <end position="230"/>
    </location>
</feature>
<evidence type="ECO:0000259" key="13">
    <source>
        <dbReference type="PROSITE" id="PS50102"/>
    </source>
</evidence>
<dbReference type="GO" id="GO:0003723">
    <property type="term" value="F:RNA binding"/>
    <property type="evidence" value="ECO:0007669"/>
    <property type="project" value="UniProtKB-UniRule"/>
</dbReference>
<evidence type="ECO:0000256" key="7">
    <source>
        <dbReference type="ARBA" id="ARBA00022884"/>
    </source>
</evidence>
<feature type="compositionally biased region" description="Basic and acidic residues" evidence="12">
    <location>
        <begin position="106"/>
        <end position="118"/>
    </location>
</feature>
<evidence type="ECO:0000256" key="8">
    <source>
        <dbReference type="ARBA" id="ARBA00022917"/>
    </source>
</evidence>
<evidence type="ECO:0000256" key="9">
    <source>
        <dbReference type="ARBA" id="ARBA00022990"/>
    </source>
</evidence>
<feature type="domain" description="RRM" evidence="13">
    <location>
        <begin position="28"/>
        <end position="105"/>
    </location>
</feature>
<keyword evidence="8" id="KW-0648">Protein biosynthesis</keyword>
<feature type="compositionally biased region" description="Basic and acidic residues" evidence="12">
    <location>
        <begin position="1"/>
        <end position="14"/>
    </location>
</feature>
<organism evidence="14 15">
    <name type="scientific">Nasonia vitripennis</name>
    <name type="common">Parasitic wasp</name>
    <dbReference type="NCBI Taxonomy" id="7425"/>
    <lineage>
        <taxon>Eukaryota</taxon>
        <taxon>Metazoa</taxon>
        <taxon>Ecdysozoa</taxon>
        <taxon>Arthropoda</taxon>
        <taxon>Hexapoda</taxon>
        <taxon>Insecta</taxon>
        <taxon>Pterygota</taxon>
        <taxon>Neoptera</taxon>
        <taxon>Endopterygota</taxon>
        <taxon>Hymenoptera</taxon>
        <taxon>Apocrita</taxon>
        <taxon>Proctotrupomorpha</taxon>
        <taxon>Chalcidoidea</taxon>
        <taxon>Pteromalidae</taxon>
        <taxon>Pteromalinae</taxon>
        <taxon>Nasonia</taxon>
    </lineage>
</organism>
<dbReference type="FunCoup" id="A0A7M7HDG2">
    <property type="interactions" value="1490"/>
</dbReference>
<reference evidence="14" key="1">
    <citation type="submission" date="2021-01" db="UniProtKB">
        <authorList>
            <consortium name="EnsemblMetazoa"/>
        </authorList>
    </citation>
    <scope>IDENTIFICATION</scope>
</reference>
<evidence type="ECO:0000256" key="11">
    <source>
        <dbReference type="PROSITE-ProRule" id="PRU00176"/>
    </source>
</evidence>
<dbReference type="InterPro" id="IPR034229">
    <property type="entry name" value="eIF4H_RRM"/>
</dbReference>
<feature type="compositionally biased region" description="Basic and acidic residues" evidence="12">
    <location>
        <begin position="231"/>
        <end position="246"/>
    </location>
</feature>
<keyword evidence="3" id="KW-0488">Methylation</keyword>
<dbReference type="SUPFAM" id="SSF54928">
    <property type="entry name" value="RNA-binding domain, RBD"/>
    <property type="match status" value="1"/>
</dbReference>
<dbReference type="GO" id="GO:0003743">
    <property type="term" value="F:translation initiation factor activity"/>
    <property type="evidence" value="ECO:0007669"/>
    <property type="project" value="UniProtKB-KW"/>
</dbReference>
<sequence length="297" mass="31435">MAGRGGYDDLRDYSGSRSSKPLPTEPPYTAYVGNLPNGIVQGDVDKIFQNMNVKNIRLVKDRETDRFKGFCYVEFEDLSDLKNAIKLNGCVEVEGSLLKIDVAEGKRNDRGGGFDRRGRGGGGPGGFRGGRDGGGPPRGYGDDFGSPFMFQRGYNDRGMQGGRPGGGFGGEPRGNRGNYGNFGGNEEAGGGRDWNYRGASGPGGPGGPGGPVGAPPGAGSSRYGSRPRGGPSDRKYPEDSFMKEPAPDTTGRKRLVLAPRTVQDPVNALAETATRSSIYGGAKPREEKIEDDAEEAK</sequence>
<dbReference type="SMR" id="A0A7M7HDG2"/>
<dbReference type="GO" id="GO:0048471">
    <property type="term" value="C:perinuclear region of cytoplasm"/>
    <property type="evidence" value="ECO:0007669"/>
    <property type="project" value="UniProtKB-SubCell"/>
</dbReference>
<evidence type="ECO:0000256" key="4">
    <source>
        <dbReference type="ARBA" id="ARBA00022490"/>
    </source>
</evidence>
<dbReference type="PROSITE" id="PS50102">
    <property type="entry name" value="RRM"/>
    <property type="match status" value="1"/>
</dbReference>
<evidence type="ECO:0000256" key="6">
    <source>
        <dbReference type="ARBA" id="ARBA00022553"/>
    </source>
</evidence>
<dbReference type="PANTHER" id="PTHR23236">
    <property type="entry name" value="EUKARYOTIC TRANSLATION INITIATION FACTOR 4B/4H"/>
    <property type="match status" value="1"/>
</dbReference>
<evidence type="ECO:0000256" key="5">
    <source>
        <dbReference type="ARBA" id="ARBA00022540"/>
    </source>
</evidence>
<evidence type="ECO:0000256" key="1">
    <source>
        <dbReference type="ARBA" id="ARBA00004556"/>
    </source>
</evidence>
<dbReference type="CDD" id="cd12401">
    <property type="entry name" value="RRM_eIF4H"/>
    <property type="match status" value="1"/>
</dbReference>
<feature type="compositionally biased region" description="Gly residues" evidence="12">
    <location>
        <begin position="120"/>
        <end position="138"/>
    </location>
</feature>
<dbReference type="InterPro" id="IPR035979">
    <property type="entry name" value="RBD_domain_sf"/>
</dbReference>
<dbReference type="InterPro" id="IPR012677">
    <property type="entry name" value="Nucleotide-bd_a/b_plait_sf"/>
</dbReference>
<dbReference type="PANTHER" id="PTHR23236:SF11">
    <property type="entry name" value="EUKARYOTIC TRANSLATION INITIATION FACTOR 4H"/>
    <property type="match status" value="1"/>
</dbReference>
<keyword evidence="15" id="KW-1185">Reference proteome</keyword>
<dbReference type="InterPro" id="IPR000504">
    <property type="entry name" value="RRM_dom"/>
</dbReference>
<keyword evidence="4" id="KW-0963">Cytoplasm</keyword>
<evidence type="ECO:0000256" key="3">
    <source>
        <dbReference type="ARBA" id="ARBA00022481"/>
    </source>
</evidence>
<comment type="function">
    <text evidence="10">Stimulates the RNA helicase activity of EIF4A in the translation initiation complex. Binds weakly mRNA.</text>
</comment>
<dbReference type="Proteomes" id="UP000002358">
    <property type="component" value="Chromosome 1"/>
</dbReference>
<feature type="region of interest" description="Disordered" evidence="12">
    <location>
        <begin position="1"/>
        <end position="26"/>
    </location>
</feature>
<evidence type="ECO:0000313" key="15">
    <source>
        <dbReference type="Proteomes" id="UP000002358"/>
    </source>
</evidence>
<protein>
    <recommendedName>
        <fullName evidence="2">Eukaryotic translation initiation factor 4H</fullName>
    </recommendedName>
</protein>
<dbReference type="FunFam" id="3.30.70.330:FF:000414">
    <property type="entry name" value="Eukaryotic translation initiation factor 4H"/>
    <property type="match status" value="1"/>
</dbReference>
<keyword evidence="5" id="KW-0396">Initiation factor</keyword>
<keyword evidence="7 11" id="KW-0694">RNA-binding</keyword>
<dbReference type="InParanoid" id="A0A7M7HDG2"/>
<evidence type="ECO:0000313" key="14">
    <source>
        <dbReference type="EnsemblMetazoa" id="XP_008217446"/>
    </source>
</evidence>
<gene>
    <name evidence="14" type="primary">100114300</name>
</gene>
<dbReference type="Pfam" id="PF00076">
    <property type="entry name" value="RRM_1"/>
    <property type="match status" value="1"/>
</dbReference>
<feature type="compositionally biased region" description="Gly residues" evidence="12">
    <location>
        <begin position="180"/>
        <end position="192"/>
    </location>
</feature>
<evidence type="ECO:0000256" key="2">
    <source>
        <dbReference type="ARBA" id="ARBA00013856"/>
    </source>
</evidence>
<dbReference type="SMART" id="SM00360">
    <property type="entry name" value="RRM"/>
    <property type="match status" value="1"/>
</dbReference>
<feature type="compositionally biased region" description="Gly residues" evidence="12">
    <location>
        <begin position="200"/>
        <end position="212"/>
    </location>
</feature>
<keyword evidence="6" id="KW-0597">Phosphoprotein</keyword>
<evidence type="ECO:0000256" key="12">
    <source>
        <dbReference type="SAM" id="MobiDB-lite"/>
    </source>
</evidence>
<dbReference type="EnsemblMetazoa" id="XM_008219224">
    <property type="protein sequence ID" value="XP_008217446"/>
    <property type="gene ID" value="LOC100114300"/>
</dbReference>
<proteinExistence type="predicted"/>
<dbReference type="AlphaFoldDB" id="A0A7M7HDG2"/>
<feature type="region of interest" description="Disordered" evidence="12">
    <location>
        <begin position="106"/>
        <end position="297"/>
    </location>
</feature>
<dbReference type="KEGG" id="nvi:100114300"/>
<accession>A0A7M7HDG2</accession>
<name>A0A7M7HDG2_NASVI</name>
<dbReference type="OrthoDB" id="48651at2759"/>